<keyword evidence="3" id="KW-0326">Glycosidase</keyword>
<dbReference type="PROSITE" id="PS51257">
    <property type="entry name" value="PROKAR_LIPOPROTEIN"/>
    <property type="match status" value="1"/>
</dbReference>
<dbReference type="Proteomes" id="UP000184231">
    <property type="component" value="Unassembled WGS sequence"/>
</dbReference>
<dbReference type="Pfam" id="PF00128">
    <property type="entry name" value="Alpha-amylase"/>
    <property type="match status" value="1"/>
</dbReference>
<dbReference type="EMBL" id="FQYX01000006">
    <property type="protein sequence ID" value="SHI84318.1"/>
    <property type="molecule type" value="Genomic_DNA"/>
</dbReference>
<gene>
    <name evidence="5" type="ORF">SAMN04487911_106140</name>
</gene>
<sequence>MKLPILILALLVLFLSCKDTEKNDKVADITATVQPHQDKDIITPFFWEGANIYFLLTDRFYNGDSTNDINFERTASTGVLRGFMGGDLNGITQKIKEGYFSNLGVNAIWFSPVAEQIHGKVDEGTGNTYGYHGYWTKDWTALDPNFGSKKDLETLVKTAHKNGIRILLDVVLNHTGPVTEKDPVWPSDWVRTAPPCTYTNYQSTTSCTLVENLPDILTATEKNVKLPDHLLAKWKKEGRLSEELDALNLFFARTGYPRTPSNYIIKWLTDFVHEFGVDGFRVDTAKHVDEKIWSKLYEQASFSFNTWKQKHPNDMLDETPFYMFGEVYGYGISAGREYDFGDRKVDYFNHGFNSLINFELKTDAHKDYETIFTKYDELLHKHLAGKGVLNYLSSHDDSDPFDKERKKGYKAANILFLSPGTAQVYYGDESNRSLTIPDAQGDATLRSFMNWEEIENNKITQDLLQHWQKLGRFRSRHPAIGAGRHQRISQTPYVFSRKFVKDTYKDKVIIGLDLPKGRKSLLVKEYIEDGTKLFDAYSETYIEVKNGTVELDNDYEIALLELAEQQSTHH</sequence>
<keyword evidence="6" id="KW-1185">Reference proteome</keyword>
<dbReference type="AlphaFoldDB" id="A0A1M6EG94"/>
<organism evidence="5 6">
    <name type="scientific">Arenibacter nanhaiticus</name>
    <dbReference type="NCBI Taxonomy" id="558155"/>
    <lineage>
        <taxon>Bacteria</taxon>
        <taxon>Pseudomonadati</taxon>
        <taxon>Bacteroidota</taxon>
        <taxon>Flavobacteriia</taxon>
        <taxon>Flavobacteriales</taxon>
        <taxon>Flavobacteriaceae</taxon>
        <taxon>Arenibacter</taxon>
    </lineage>
</organism>
<evidence type="ECO:0000313" key="5">
    <source>
        <dbReference type="EMBL" id="SHI84318.1"/>
    </source>
</evidence>
<comment type="similarity">
    <text evidence="1 2">Belongs to the glycosyl hydrolase 13 family.</text>
</comment>
<dbReference type="Gene3D" id="3.20.20.80">
    <property type="entry name" value="Glycosidases"/>
    <property type="match status" value="1"/>
</dbReference>
<reference evidence="5 6" key="1">
    <citation type="submission" date="2016-11" db="EMBL/GenBank/DDBJ databases">
        <authorList>
            <person name="Jaros S."/>
            <person name="Januszkiewicz K."/>
            <person name="Wedrychowicz H."/>
        </authorList>
    </citation>
    <scope>NUCLEOTIDE SEQUENCE [LARGE SCALE GENOMIC DNA]</scope>
    <source>
        <strain evidence="5 6">CGMCC 1.8863</strain>
    </source>
</reference>
<proteinExistence type="inferred from homology"/>
<dbReference type="PRINTS" id="PR00110">
    <property type="entry name" value="ALPHAAMYLASE"/>
</dbReference>
<dbReference type="STRING" id="558155.SAMN04487911_106140"/>
<evidence type="ECO:0000313" key="6">
    <source>
        <dbReference type="Proteomes" id="UP000184231"/>
    </source>
</evidence>
<dbReference type="InterPro" id="IPR017853">
    <property type="entry name" value="GH"/>
</dbReference>
<dbReference type="InterPro" id="IPR006047">
    <property type="entry name" value="GH13_cat_dom"/>
</dbReference>
<dbReference type="EC" id="3.2.1.1" evidence="3"/>
<feature type="domain" description="Glycosyl hydrolase family 13 catalytic" evidence="4">
    <location>
        <begin position="54"/>
        <end position="474"/>
    </location>
</feature>
<keyword evidence="3" id="KW-0119">Carbohydrate metabolism</keyword>
<dbReference type="GO" id="GO:0043169">
    <property type="term" value="F:cation binding"/>
    <property type="evidence" value="ECO:0007669"/>
    <property type="project" value="InterPro"/>
</dbReference>
<dbReference type="SMART" id="SM00642">
    <property type="entry name" value="Aamy"/>
    <property type="match status" value="1"/>
</dbReference>
<evidence type="ECO:0000259" key="4">
    <source>
        <dbReference type="SMART" id="SM00642"/>
    </source>
</evidence>
<comment type="catalytic activity">
    <reaction evidence="3">
        <text>Endohydrolysis of (1-&gt;4)-alpha-D-glucosidic linkages in polysaccharides containing three or more (1-&gt;4)-alpha-linked D-glucose units.</text>
        <dbReference type="EC" id="3.2.1.1"/>
    </reaction>
</comment>
<dbReference type="InterPro" id="IPR006046">
    <property type="entry name" value="Alpha_amylase"/>
</dbReference>
<dbReference type="RefSeq" id="WP_072763755.1">
    <property type="nucleotide sequence ID" value="NZ_FQYX01000006.1"/>
</dbReference>
<dbReference type="OrthoDB" id="9805159at2"/>
<dbReference type="PANTHER" id="PTHR10357:SF209">
    <property type="entry name" value="PERIPLASMIC ALPHA-AMYLASE"/>
    <property type="match status" value="1"/>
</dbReference>
<name>A0A1M6EG94_9FLAO</name>
<dbReference type="GO" id="GO:0005975">
    <property type="term" value="P:carbohydrate metabolic process"/>
    <property type="evidence" value="ECO:0007669"/>
    <property type="project" value="InterPro"/>
</dbReference>
<keyword evidence="3" id="KW-0378">Hydrolase</keyword>
<protein>
    <recommendedName>
        <fullName evidence="3">Alpha-amylase</fullName>
        <ecNumber evidence="3">3.2.1.1</ecNumber>
    </recommendedName>
</protein>
<dbReference type="PANTHER" id="PTHR10357">
    <property type="entry name" value="ALPHA-AMYLASE FAMILY MEMBER"/>
    <property type="match status" value="1"/>
</dbReference>
<dbReference type="GO" id="GO:0004556">
    <property type="term" value="F:alpha-amylase activity"/>
    <property type="evidence" value="ECO:0007669"/>
    <property type="project" value="UniProtKB-UniRule"/>
</dbReference>
<evidence type="ECO:0000256" key="1">
    <source>
        <dbReference type="ARBA" id="ARBA00008061"/>
    </source>
</evidence>
<evidence type="ECO:0000256" key="3">
    <source>
        <dbReference type="RuleBase" id="RU361134"/>
    </source>
</evidence>
<dbReference type="SUPFAM" id="SSF51445">
    <property type="entry name" value="(Trans)glycosidases"/>
    <property type="match status" value="1"/>
</dbReference>
<accession>A0A1M6EG94</accession>
<evidence type="ECO:0000256" key="2">
    <source>
        <dbReference type="RuleBase" id="RU003615"/>
    </source>
</evidence>